<dbReference type="InterPro" id="IPR041118">
    <property type="entry name" value="Rx_N"/>
</dbReference>
<accession>A0A1R3KR95</accession>
<sequence>MAEAAVIAAIFLLEKVGVLYKQVNRQKDVKDDIEHIQKWLETIQAYLRDTRGEVGRDMLRNRIKQLRDIAYDIEDVLDEFQVKYVPHFHQHAFRKKLHDVGQSVKQLQPVLAFRHRNLTSKIKQVRAKIDENAHLYPGPGECSTSPPEVEDHTTNQIYHQEDEIVGFEKHRAKLMEQIQDEGEASSIIAVVGAPGSGKSLL</sequence>
<dbReference type="Proteomes" id="UP000187203">
    <property type="component" value="Unassembled WGS sequence"/>
</dbReference>
<keyword evidence="6" id="KW-1185">Reference proteome</keyword>
<gene>
    <name evidence="5" type="ORF">COLO4_05325</name>
</gene>
<evidence type="ECO:0000313" key="6">
    <source>
        <dbReference type="Proteomes" id="UP000187203"/>
    </source>
</evidence>
<dbReference type="STRING" id="93759.A0A1R3KR95"/>
<evidence type="ECO:0000259" key="4">
    <source>
        <dbReference type="Pfam" id="PF18052"/>
    </source>
</evidence>
<evidence type="ECO:0000256" key="3">
    <source>
        <dbReference type="ARBA" id="ARBA00022821"/>
    </source>
</evidence>
<keyword evidence="1" id="KW-0677">Repeat</keyword>
<dbReference type="InterPro" id="IPR027417">
    <property type="entry name" value="P-loop_NTPase"/>
</dbReference>
<evidence type="ECO:0000256" key="1">
    <source>
        <dbReference type="ARBA" id="ARBA00022737"/>
    </source>
</evidence>
<dbReference type="GO" id="GO:0006952">
    <property type="term" value="P:defense response"/>
    <property type="evidence" value="ECO:0007669"/>
    <property type="project" value="UniProtKB-KW"/>
</dbReference>
<dbReference type="PANTHER" id="PTHR19338">
    <property type="entry name" value="TRANSLOCASE OF INNER MITOCHONDRIAL MEMBRANE 13 HOMOLOG"/>
    <property type="match status" value="1"/>
</dbReference>
<dbReference type="CDD" id="cd14798">
    <property type="entry name" value="RX-CC_like"/>
    <property type="match status" value="1"/>
</dbReference>
<proteinExistence type="predicted"/>
<dbReference type="EMBL" id="AWUE01012302">
    <property type="protein sequence ID" value="OMP09590.1"/>
    <property type="molecule type" value="Genomic_DNA"/>
</dbReference>
<name>A0A1R3KR95_9ROSI</name>
<reference evidence="6" key="1">
    <citation type="submission" date="2013-09" db="EMBL/GenBank/DDBJ databases">
        <title>Corchorus olitorius genome sequencing.</title>
        <authorList>
            <person name="Alam M."/>
            <person name="Haque M.S."/>
            <person name="Islam M.S."/>
            <person name="Emdad E.M."/>
            <person name="Islam M.M."/>
            <person name="Ahmed B."/>
            <person name="Halim A."/>
            <person name="Hossen Q.M.M."/>
            <person name="Hossain M.Z."/>
            <person name="Ahmed R."/>
            <person name="Khan M.M."/>
            <person name="Islam R."/>
            <person name="Rashid M.M."/>
            <person name="Khan S.A."/>
            <person name="Rahman M.S."/>
            <person name="Alam M."/>
            <person name="Yahiya A.S."/>
            <person name="Khan M.S."/>
            <person name="Azam M.S."/>
            <person name="Haque T."/>
            <person name="Lashkar M.Z.H."/>
            <person name="Akhand A.I."/>
            <person name="Morshed G."/>
            <person name="Roy S."/>
            <person name="Uddin K.S."/>
            <person name="Rabeya T."/>
            <person name="Hossain A.S."/>
            <person name="Chowdhury A."/>
            <person name="Snigdha A.R."/>
            <person name="Mortoza M.S."/>
            <person name="Matin S.A."/>
            <person name="Hoque S.M.E."/>
            <person name="Islam M.K."/>
            <person name="Roy D.K."/>
            <person name="Haider R."/>
            <person name="Moosa M.M."/>
            <person name="Elias S.M."/>
            <person name="Hasan A.M."/>
            <person name="Jahan S."/>
            <person name="Shafiuddin M."/>
            <person name="Mahmood N."/>
            <person name="Shommy N.S."/>
        </authorList>
    </citation>
    <scope>NUCLEOTIDE SEQUENCE [LARGE SCALE GENOMIC DNA]</scope>
    <source>
        <strain evidence="6">cv. O-4</strain>
    </source>
</reference>
<dbReference type="AlphaFoldDB" id="A0A1R3KR95"/>
<dbReference type="OrthoDB" id="1742285at2759"/>
<protein>
    <submittedName>
        <fullName evidence="5">Disease resistance protein RPM1</fullName>
    </submittedName>
</protein>
<keyword evidence="2" id="KW-0547">Nucleotide-binding</keyword>
<dbReference type="PANTHER" id="PTHR19338:SF0">
    <property type="entry name" value="MITOCHONDRIAL IMPORT INNER MEMBRANE TRANSLOCASE SUBUNIT TIM13"/>
    <property type="match status" value="1"/>
</dbReference>
<evidence type="ECO:0000313" key="5">
    <source>
        <dbReference type="EMBL" id="OMP09590.1"/>
    </source>
</evidence>
<dbReference type="InterPro" id="IPR038005">
    <property type="entry name" value="RX-like_CC"/>
</dbReference>
<dbReference type="Pfam" id="PF18052">
    <property type="entry name" value="Rx_N"/>
    <property type="match status" value="1"/>
</dbReference>
<keyword evidence="3" id="KW-0611">Plant defense</keyword>
<feature type="non-terminal residue" evidence="5">
    <location>
        <position position="201"/>
    </location>
</feature>
<dbReference type="Gene3D" id="1.20.5.4130">
    <property type="match status" value="1"/>
</dbReference>
<feature type="domain" description="Disease resistance N-terminal" evidence="4">
    <location>
        <begin position="11"/>
        <end position="88"/>
    </location>
</feature>
<evidence type="ECO:0000256" key="2">
    <source>
        <dbReference type="ARBA" id="ARBA00022741"/>
    </source>
</evidence>
<dbReference type="Gene3D" id="3.40.50.300">
    <property type="entry name" value="P-loop containing nucleotide triphosphate hydrolases"/>
    <property type="match status" value="1"/>
</dbReference>
<dbReference type="GO" id="GO:0000166">
    <property type="term" value="F:nucleotide binding"/>
    <property type="evidence" value="ECO:0007669"/>
    <property type="project" value="UniProtKB-KW"/>
</dbReference>
<comment type="caution">
    <text evidence="5">The sequence shown here is derived from an EMBL/GenBank/DDBJ whole genome shotgun (WGS) entry which is preliminary data.</text>
</comment>
<organism evidence="5 6">
    <name type="scientific">Corchorus olitorius</name>
    <dbReference type="NCBI Taxonomy" id="93759"/>
    <lineage>
        <taxon>Eukaryota</taxon>
        <taxon>Viridiplantae</taxon>
        <taxon>Streptophyta</taxon>
        <taxon>Embryophyta</taxon>
        <taxon>Tracheophyta</taxon>
        <taxon>Spermatophyta</taxon>
        <taxon>Magnoliopsida</taxon>
        <taxon>eudicotyledons</taxon>
        <taxon>Gunneridae</taxon>
        <taxon>Pentapetalae</taxon>
        <taxon>rosids</taxon>
        <taxon>malvids</taxon>
        <taxon>Malvales</taxon>
        <taxon>Malvaceae</taxon>
        <taxon>Grewioideae</taxon>
        <taxon>Apeibeae</taxon>
        <taxon>Corchorus</taxon>
    </lineage>
</organism>
<dbReference type="SUPFAM" id="SSF52540">
    <property type="entry name" value="P-loop containing nucleoside triphosphate hydrolases"/>
    <property type="match status" value="1"/>
</dbReference>